<name>A0A9W9ZYA7_9CNID</name>
<proteinExistence type="predicted"/>
<accession>A0A9W9ZYA7</accession>
<evidence type="ECO:0000259" key="2">
    <source>
        <dbReference type="Pfam" id="PF16977"/>
    </source>
</evidence>
<feature type="region of interest" description="Disordered" evidence="1">
    <location>
        <begin position="271"/>
        <end position="306"/>
    </location>
</feature>
<dbReference type="EMBL" id="MU825420">
    <property type="protein sequence ID" value="KAJ7390106.1"/>
    <property type="molecule type" value="Genomic_DNA"/>
</dbReference>
<comment type="caution">
    <text evidence="3">The sequence shown here is derived from an EMBL/GenBank/DDBJ whole genome shotgun (WGS) entry which is preliminary data.</text>
</comment>
<feature type="compositionally biased region" description="Polar residues" evidence="1">
    <location>
        <begin position="290"/>
        <end position="304"/>
    </location>
</feature>
<gene>
    <name evidence="3" type="ORF">OS493_027138</name>
</gene>
<dbReference type="Proteomes" id="UP001163046">
    <property type="component" value="Unassembled WGS sequence"/>
</dbReference>
<dbReference type="PANTHER" id="PTHR19324">
    <property type="entry name" value="PERFORIN-LIKE PROTEIN 1"/>
    <property type="match status" value="1"/>
</dbReference>
<dbReference type="OrthoDB" id="5954510at2759"/>
<evidence type="ECO:0000313" key="3">
    <source>
        <dbReference type="EMBL" id="KAJ7390106.1"/>
    </source>
</evidence>
<dbReference type="PANTHER" id="PTHR19324:SF33">
    <property type="entry name" value="MUCIN-5AC"/>
    <property type="match status" value="1"/>
</dbReference>
<sequence length="316" mass="35120">MVLLIVATWSETPQNDPFNINGGQTVSGQIGQQGENIDQSGTVNNGGNGVDNPSDCIPITWPLGTYGLPMPKLGCPSGWHEGTRLHDTEDSRSRNAWSVPYDLAGNIAINDMEQKFCMKTQDRTSEYNLPWPTGQYCIFKKGNCPGGFENKTIHWDDEDNNNHNSNSGQIPDGKYGHDTLIYYCCRSDGNATDAIILPTDSPFVLFKSNSNLCQQVRGMEATSEFFYWDNEDTRPNSRVQEGGPGARLVGTKKDIQLDYCYYVKKESETPQNDPFDINGGQTVSGKIGQQGENIDQSGTVNNDDTGYYYGHYPYRD</sequence>
<reference evidence="3" key="1">
    <citation type="submission" date="2023-01" db="EMBL/GenBank/DDBJ databases">
        <title>Genome assembly of the deep-sea coral Lophelia pertusa.</title>
        <authorList>
            <person name="Herrera S."/>
            <person name="Cordes E."/>
        </authorList>
    </citation>
    <scope>NUCLEOTIDE SEQUENCE</scope>
    <source>
        <strain evidence="3">USNM1676648</strain>
        <tissue evidence="3">Polyp</tissue>
    </source>
</reference>
<evidence type="ECO:0000256" key="1">
    <source>
        <dbReference type="SAM" id="MobiDB-lite"/>
    </source>
</evidence>
<dbReference type="AlphaFoldDB" id="A0A9W9ZYA7"/>
<feature type="domain" description="Apextrin C-terminal" evidence="2">
    <location>
        <begin position="61"/>
        <end position="262"/>
    </location>
</feature>
<dbReference type="InterPro" id="IPR031569">
    <property type="entry name" value="ApeC"/>
</dbReference>
<protein>
    <recommendedName>
        <fullName evidence="2">Apextrin C-terminal domain-containing protein</fullName>
    </recommendedName>
</protein>
<dbReference type="Pfam" id="PF16977">
    <property type="entry name" value="ApeC"/>
    <property type="match status" value="1"/>
</dbReference>
<evidence type="ECO:0000313" key="4">
    <source>
        <dbReference type="Proteomes" id="UP001163046"/>
    </source>
</evidence>
<keyword evidence="4" id="KW-1185">Reference proteome</keyword>
<organism evidence="3 4">
    <name type="scientific">Desmophyllum pertusum</name>
    <dbReference type="NCBI Taxonomy" id="174260"/>
    <lineage>
        <taxon>Eukaryota</taxon>
        <taxon>Metazoa</taxon>
        <taxon>Cnidaria</taxon>
        <taxon>Anthozoa</taxon>
        <taxon>Hexacorallia</taxon>
        <taxon>Scleractinia</taxon>
        <taxon>Caryophylliina</taxon>
        <taxon>Caryophylliidae</taxon>
        <taxon>Desmophyllum</taxon>
    </lineage>
</organism>